<organism evidence="4 5">
    <name type="scientific">Acropora cervicornis</name>
    <name type="common">Staghorn coral</name>
    <dbReference type="NCBI Taxonomy" id="6130"/>
    <lineage>
        <taxon>Eukaryota</taxon>
        <taxon>Metazoa</taxon>
        <taxon>Cnidaria</taxon>
        <taxon>Anthozoa</taxon>
        <taxon>Hexacorallia</taxon>
        <taxon>Scleractinia</taxon>
        <taxon>Astrocoeniina</taxon>
        <taxon>Acroporidae</taxon>
        <taxon>Acropora</taxon>
    </lineage>
</organism>
<dbReference type="EMBL" id="JARQWQ010000066">
    <property type="protein sequence ID" value="KAK2554920.1"/>
    <property type="molecule type" value="Genomic_DNA"/>
</dbReference>
<gene>
    <name evidence="4" type="ORF">P5673_023603</name>
</gene>
<dbReference type="GO" id="GO:0046872">
    <property type="term" value="F:metal ion binding"/>
    <property type="evidence" value="ECO:0007669"/>
    <property type="project" value="UniProtKB-KW"/>
</dbReference>
<reference evidence="4" key="1">
    <citation type="journal article" date="2023" name="G3 (Bethesda)">
        <title>Whole genome assembly and annotation of the endangered Caribbean coral Acropora cervicornis.</title>
        <authorList>
            <person name="Selwyn J.D."/>
            <person name="Vollmer S.V."/>
        </authorList>
    </citation>
    <scope>NUCLEOTIDE SEQUENCE</scope>
    <source>
        <strain evidence="4">K2</strain>
    </source>
</reference>
<proteinExistence type="predicted"/>
<accession>A0AAD9Q5X9</accession>
<evidence type="ECO:0000313" key="5">
    <source>
        <dbReference type="Proteomes" id="UP001249851"/>
    </source>
</evidence>
<dbReference type="Proteomes" id="UP001249851">
    <property type="component" value="Unassembled WGS sequence"/>
</dbReference>
<evidence type="ECO:0000256" key="1">
    <source>
        <dbReference type="ARBA" id="ARBA00001968"/>
    </source>
</evidence>
<comment type="caution">
    <text evidence="4">The sequence shown here is derived from an EMBL/GenBank/DDBJ whole genome shotgun (WGS) entry which is preliminary data.</text>
</comment>
<name>A0AAD9Q5X9_ACRCE</name>
<comment type="cofactor">
    <cofactor evidence="1">
        <name>a divalent metal cation</name>
        <dbReference type="ChEBI" id="CHEBI:60240"/>
    </cofactor>
</comment>
<feature type="domain" description="DDE Tnp4" evidence="3">
    <location>
        <begin position="3"/>
        <end position="81"/>
    </location>
</feature>
<sequence length="93" mass="10545">MGERPQNNQRAVYNGHKRVHGIKFQSVVVPNGLIANLAGPFERRRHDSTKLHGSRMLRELQRVAWANGEPLCLYGDPAYPLGIHLQAHLEMHS</sequence>
<protein>
    <recommendedName>
        <fullName evidence="3">DDE Tnp4 domain-containing protein</fullName>
    </recommendedName>
</protein>
<evidence type="ECO:0000256" key="2">
    <source>
        <dbReference type="ARBA" id="ARBA00022723"/>
    </source>
</evidence>
<reference evidence="4" key="2">
    <citation type="journal article" date="2023" name="Science">
        <title>Genomic signatures of disease resistance in endangered staghorn corals.</title>
        <authorList>
            <person name="Vollmer S.V."/>
            <person name="Selwyn J.D."/>
            <person name="Despard B.A."/>
            <person name="Roesel C.L."/>
        </authorList>
    </citation>
    <scope>NUCLEOTIDE SEQUENCE</scope>
    <source>
        <strain evidence="4">K2</strain>
    </source>
</reference>
<dbReference type="InterPro" id="IPR027806">
    <property type="entry name" value="HARBI1_dom"/>
</dbReference>
<keyword evidence="5" id="KW-1185">Reference proteome</keyword>
<keyword evidence="2" id="KW-0479">Metal-binding</keyword>
<dbReference type="AlphaFoldDB" id="A0AAD9Q5X9"/>
<evidence type="ECO:0000259" key="3">
    <source>
        <dbReference type="Pfam" id="PF13359"/>
    </source>
</evidence>
<dbReference type="Pfam" id="PF13359">
    <property type="entry name" value="DDE_Tnp_4"/>
    <property type="match status" value="1"/>
</dbReference>
<evidence type="ECO:0000313" key="4">
    <source>
        <dbReference type="EMBL" id="KAK2554920.1"/>
    </source>
</evidence>